<gene>
    <name evidence="2" type="ORF">SNA_20615</name>
</gene>
<organism evidence="2 3">
    <name type="scientific">Streptomyces natalensis ATCC 27448</name>
    <dbReference type="NCBI Taxonomy" id="1240678"/>
    <lineage>
        <taxon>Bacteria</taxon>
        <taxon>Bacillati</taxon>
        <taxon>Actinomycetota</taxon>
        <taxon>Actinomycetes</taxon>
        <taxon>Kitasatosporales</taxon>
        <taxon>Streptomycetaceae</taxon>
        <taxon>Streptomyces</taxon>
    </lineage>
</organism>
<dbReference type="NCBIfam" id="NF033212">
    <property type="entry name" value="SapB_AmfS_lanti"/>
    <property type="match status" value="1"/>
</dbReference>
<keyword evidence="3" id="KW-1185">Reference proteome</keyword>
<dbReference type="PATRIC" id="fig|1240678.4.peg.4358"/>
<evidence type="ECO:0000256" key="1">
    <source>
        <dbReference type="SAM" id="MobiDB-lite"/>
    </source>
</evidence>
<feature type="region of interest" description="Disordered" evidence="1">
    <location>
        <begin position="1"/>
        <end position="20"/>
    </location>
</feature>
<dbReference type="InterPro" id="IPR045825">
    <property type="entry name" value="RamS"/>
</dbReference>
<protein>
    <submittedName>
        <fullName evidence="2">Lanthionine-containing peptide SapB</fullName>
    </submittedName>
</protein>
<comment type="caution">
    <text evidence="2">The sequence shown here is derived from an EMBL/GenBank/DDBJ whole genome shotgun (WGS) entry which is preliminary data.</text>
</comment>
<sequence>MTLLDLQTMETPKAEATEELHTGSRASLLLCGDSSLSITTCH</sequence>
<dbReference type="Proteomes" id="UP000032458">
    <property type="component" value="Unassembled WGS sequence"/>
</dbReference>
<evidence type="ECO:0000313" key="3">
    <source>
        <dbReference type="Proteomes" id="UP000032458"/>
    </source>
</evidence>
<proteinExistence type="predicted"/>
<dbReference type="RefSeq" id="WP_030068093.1">
    <property type="nucleotide sequence ID" value="NZ_JRKI01000028.1"/>
</dbReference>
<dbReference type="AlphaFoldDB" id="A0A0D7CJQ4"/>
<dbReference type="Pfam" id="PF19402">
    <property type="entry name" value="RamS"/>
    <property type="match status" value="1"/>
</dbReference>
<name>A0A0D7CJQ4_9ACTN</name>
<evidence type="ECO:0000313" key="2">
    <source>
        <dbReference type="EMBL" id="KIZ16433.1"/>
    </source>
</evidence>
<dbReference type="NCBIfam" id="NF038159">
    <property type="entry name" value="lanthi_III_b"/>
    <property type="match status" value="1"/>
</dbReference>
<accession>A0A0D7CJQ4</accession>
<reference evidence="2 3" key="1">
    <citation type="submission" date="2014-09" db="EMBL/GenBank/DDBJ databases">
        <title>Draft genome sequence of Streptomyces natalensis ATCC 27448, producer of the antifungal pimaricin.</title>
        <authorList>
            <person name="Mendes M.V."/>
            <person name="Beites T."/>
            <person name="Pires S."/>
            <person name="Santos C.L."/>
            <person name="Moradas-Ferreira P."/>
        </authorList>
    </citation>
    <scope>NUCLEOTIDE SEQUENCE [LARGE SCALE GENOMIC DNA]</scope>
    <source>
        <strain evidence="2 3">ATCC 27448</strain>
    </source>
</reference>
<dbReference type="EMBL" id="JRKI01000028">
    <property type="protein sequence ID" value="KIZ16433.1"/>
    <property type="molecule type" value="Genomic_DNA"/>
</dbReference>